<dbReference type="AlphaFoldDB" id="A0A9P5LBN3"/>
<feature type="compositionally biased region" description="Polar residues" evidence="1">
    <location>
        <begin position="222"/>
        <end position="236"/>
    </location>
</feature>
<evidence type="ECO:0000313" key="3">
    <source>
        <dbReference type="Proteomes" id="UP000722485"/>
    </source>
</evidence>
<sequence length="261" mass="28106">MLLATFGVGEERDRTGRIHWVETGPTAEEGKKIHSMGTTSGGWRAGYRYVHDSPARPPGPSAFPSHVNEEDASGTSAGDRRFIHTPRQMRKAPRPARMALQSAENGNGDGMGERWMGEDGCDTPTRLTLASICSVTVQRQSPRVETPCISHDANAAFIPPLADRLKPWGPRPVRSSASENLEGSLTQGSSSPSLQALAPVPRSSQSRQFPTIGVRKPKQVINHLSTSLQHNTTSQKPPSPPNGSPIRVTLQCSILPVIGGR</sequence>
<comment type="caution">
    <text evidence="2">The sequence shown here is derived from an EMBL/GenBank/DDBJ whole genome shotgun (WGS) entry which is preliminary data.</text>
</comment>
<dbReference type="Proteomes" id="UP000722485">
    <property type="component" value="Unassembled WGS sequence"/>
</dbReference>
<feature type="compositionally biased region" description="Polar residues" evidence="1">
    <location>
        <begin position="175"/>
        <end position="194"/>
    </location>
</feature>
<dbReference type="EMBL" id="JAANBB010000307">
    <property type="protein sequence ID" value="KAF7544382.1"/>
    <property type="molecule type" value="Genomic_DNA"/>
</dbReference>
<name>A0A9P5LBN3_9HYPO</name>
<feature type="region of interest" description="Disordered" evidence="1">
    <location>
        <begin position="168"/>
        <end position="247"/>
    </location>
</feature>
<protein>
    <submittedName>
        <fullName evidence="2">Uncharacterized protein</fullName>
    </submittedName>
</protein>
<evidence type="ECO:0000256" key="1">
    <source>
        <dbReference type="SAM" id="MobiDB-lite"/>
    </source>
</evidence>
<feature type="region of interest" description="Disordered" evidence="1">
    <location>
        <begin position="53"/>
        <end position="112"/>
    </location>
</feature>
<gene>
    <name evidence="2" type="ORF">G7Z17_g9998</name>
</gene>
<evidence type="ECO:0000313" key="2">
    <source>
        <dbReference type="EMBL" id="KAF7544382.1"/>
    </source>
</evidence>
<feature type="compositionally biased region" description="Basic residues" evidence="1">
    <location>
        <begin position="83"/>
        <end position="94"/>
    </location>
</feature>
<organism evidence="2 3">
    <name type="scientific">Cylindrodendrum hubeiense</name>
    <dbReference type="NCBI Taxonomy" id="595255"/>
    <lineage>
        <taxon>Eukaryota</taxon>
        <taxon>Fungi</taxon>
        <taxon>Dikarya</taxon>
        <taxon>Ascomycota</taxon>
        <taxon>Pezizomycotina</taxon>
        <taxon>Sordariomycetes</taxon>
        <taxon>Hypocreomycetidae</taxon>
        <taxon>Hypocreales</taxon>
        <taxon>Nectriaceae</taxon>
        <taxon>Cylindrodendrum</taxon>
    </lineage>
</organism>
<accession>A0A9P5LBN3</accession>
<keyword evidence="3" id="KW-1185">Reference proteome</keyword>
<proteinExistence type="predicted"/>
<reference evidence="2" key="1">
    <citation type="submission" date="2020-03" db="EMBL/GenBank/DDBJ databases">
        <title>Draft Genome Sequence of Cylindrodendrum hubeiense.</title>
        <authorList>
            <person name="Buettner E."/>
            <person name="Kellner H."/>
        </authorList>
    </citation>
    <scope>NUCLEOTIDE SEQUENCE</scope>
    <source>
        <strain evidence="2">IHI 201604</strain>
    </source>
</reference>